<feature type="compositionally biased region" description="Basic and acidic residues" evidence="6">
    <location>
        <begin position="216"/>
        <end position="226"/>
    </location>
</feature>
<keyword evidence="4" id="KW-0690">Ribosome biogenesis</keyword>
<feature type="compositionally biased region" description="Basic residues" evidence="6">
    <location>
        <begin position="467"/>
        <end position="476"/>
    </location>
</feature>
<dbReference type="GO" id="GO:0042254">
    <property type="term" value="P:ribosome biogenesis"/>
    <property type="evidence" value="ECO:0007669"/>
    <property type="project" value="UniProtKB-KW"/>
</dbReference>
<dbReference type="OrthoDB" id="10253092at2759"/>
<feature type="compositionally biased region" description="Basic residues" evidence="6">
    <location>
        <begin position="427"/>
        <end position="437"/>
    </location>
</feature>
<evidence type="ECO:0000256" key="3">
    <source>
        <dbReference type="ARBA" id="ARBA00022490"/>
    </source>
</evidence>
<evidence type="ECO:0000256" key="4">
    <source>
        <dbReference type="ARBA" id="ARBA00022517"/>
    </source>
</evidence>
<feature type="compositionally biased region" description="Basic and acidic residues" evidence="6">
    <location>
        <begin position="272"/>
        <end position="283"/>
    </location>
</feature>
<dbReference type="GO" id="GO:0005737">
    <property type="term" value="C:cytoplasm"/>
    <property type="evidence" value="ECO:0007669"/>
    <property type="project" value="UniProtKB-SubCell"/>
</dbReference>
<feature type="compositionally biased region" description="Basic and acidic residues" evidence="6">
    <location>
        <begin position="290"/>
        <end position="317"/>
    </location>
</feature>
<feature type="region of interest" description="Disordered" evidence="6">
    <location>
        <begin position="208"/>
        <end position="317"/>
    </location>
</feature>
<protein>
    <submittedName>
        <fullName evidence="8">rRNA metabolism protein, SBDS family protein</fullName>
    </submittedName>
</protein>
<dbReference type="VEuPathDB" id="ToxoDB:TGRUB_202470"/>
<comment type="caution">
    <text evidence="8">The sequence shown here is derived from an EMBL/GenBank/DDBJ whole genome shotgun (WGS) entry which is preliminary data.</text>
</comment>
<evidence type="ECO:0000313" key="8">
    <source>
        <dbReference type="EMBL" id="KFG61984.1"/>
    </source>
</evidence>
<proteinExistence type="inferred from homology"/>
<dbReference type="PANTHER" id="PTHR10927">
    <property type="entry name" value="RIBOSOME MATURATION PROTEIN SBDS"/>
    <property type="match status" value="1"/>
</dbReference>
<evidence type="ECO:0000259" key="7">
    <source>
        <dbReference type="PROSITE" id="PS00028"/>
    </source>
</evidence>
<feature type="compositionally biased region" description="Basic and acidic residues" evidence="6">
    <location>
        <begin position="376"/>
        <end position="398"/>
    </location>
</feature>
<dbReference type="Gene3D" id="3.30.1250.10">
    <property type="entry name" value="Ribosome maturation protein SBDS, N-terminal domain"/>
    <property type="match status" value="1"/>
</dbReference>
<keyword evidence="3" id="KW-0963">Cytoplasm</keyword>
<name>A0A086LZB6_TOXGO</name>
<feature type="region of interest" description="Disordered" evidence="6">
    <location>
        <begin position="460"/>
        <end position="488"/>
    </location>
</feature>
<dbReference type="InterPro" id="IPR039100">
    <property type="entry name" value="Sdo1/SBDS-like"/>
</dbReference>
<dbReference type="PROSITE" id="PS00028">
    <property type="entry name" value="ZINC_FINGER_C2H2_1"/>
    <property type="match status" value="1"/>
</dbReference>
<dbReference type="PANTHER" id="PTHR10927:SF1">
    <property type="entry name" value="RIBOSOME MATURATION PROTEIN SBDS"/>
    <property type="match status" value="1"/>
</dbReference>
<dbReference type="InterPro" id="IPR018978">
    <property type="entry name" value="SDO1/SBDS_central"/>
</dbReference>
<feature type="compositionally biased region" description="Basic and acidic residues" evidence="6">
    <location>
        <begin position="233"/>
        <end position="244"/>
    </location>
</feature>
<dbReference type="InterPro" id="IPR019783">
    <property type="entry name" value="SDO1/SBDS_N"/>
</dbReference>
<evidence type="ECO:0000256" key="2">
    <source>
        <dbReference type="ARBA" id="ARBA00007433"/>
    </source>
</evidence>
<organism evidence="8 9">
    <name type="scientific">Toxoplasma gondii RUB</name>
    <dbReference type="NCBI Taxonomy" id="935652"/>
    <lineage>
        <taxon>Eukaryota</taxon>
        <taxon>Sar</taxon>
        <taxon>Alveolata</taxon>
        <taxon>Apicomplexa</taxon>
        <taxon>Conoidasida</taxon>
        <taxon>Coccidia</taxon>
        <taxon>Eucoccidiorida</taxon>
        <taxon>Eimeriorina</taxon>
        <taxon>Sarcocystidae</taxon>
        <taxon>Toxoplasma</taxon>
    </lineage>
</organism>
<dbReference type="Gene3D" id="1.10.10.900">
    <property type="entry name" value="SBDS protein C-terminal domain, subdomain 1"/>
    <property type="match status" value="1"/>
</dbReference>
<feature type="compositionally biased region" description="Polar residues" evidence="6">
    <location>
        <begin position="252"/>
        <end position="261"/>
    </location>
</feature>
<dbReference type="EMBL" id="AFYV02001431">
    <property type="protein sequence ID" value="KFG61984.1"/>
    <property type="molecule type" value="Genomic_DNA"/>
</dbReference>
<evidence type="ECO:0000256" key="6">
    <source>
        <dbReference type="SAM" id="MobiDB-lite"/>
    </source>
</evidence>
<dbReference type="AlphaFoldDB" id="A0A086LZB6"/>
<dbReference type="InterPro" id="IPR036786">
    <property type="entry name" value="Ribosome_mat_SBDS_N_sf"/>
</dbReference>
<dbReference type="SUPFAM" id="SSF109728">
    <property type="entry name" value="Hypothetical protein AF0491, middle domain"/>
    <property type="match status" value="1"/>
</dbReference>
<feature type="compositionally biased region" description="Basic and acidic residues" evidence="6">
    <location>
        <begin position="572"/>
        <end position="582"/>
    </location>
</feature>
<evidence type="ECO:0000256" key="5">
    <source>
        <dbReference type="ARBA" id="ARBA00049708"/>
    </source>
</evidence>
<dbReference type="InterPro" id="IPR013087">
    <property type="entry name" value="Znf_C2H2_type"/>
</dbReference>
<comment type="subunit">
    <text evidence="5">Associates with the 60S ribosomal subunit.</text>
</comment>
<dbReference type="InterPro" id="IPR037188">
    <property type="entry name" value="Sdo1/SBDS_central_sf"/>
</dbReference>
<comment type="similarity">
    <text evidence="2">Belongs to the SDO1/SBDS family.</text>
</comment>
<gene>
    <name evidence="8" type="ORF">TGRUB_202470</name>
</gene>
<dbReference type="SUPFAM" id="SSF89895">
    <property type="entry name" value="FYSH domain"/>
    <property type="match status" value="1"/>
</dbReference>
<feature type="region of interest" description="Disordered" evidence="6">
    <location>
        <begin position="367"/>
        <end position="445"/>
    </location>
</feature>
<feature type="region of interest" description="Disordered" evidence="6">
    <location>
        <begin position="538"/>
        <end position="582"/>
    </location>
</feature>
<dbReference type="Pfam" id="PF01172">
    <property type="entry name" value="SBDS_N"/>
    <property type="match status" value="1"/>
</dbReference>
<feature type="domain" description="C2H2-type" evidence="7">
    <location>
        <begin position="675"/>
        <end position="697"/>
    </location>
</feature>
<evidence type="ECO:0000256" key="1">
    <source>
        <dbReference type="ARBA" id="ARBA00004496"/>
    </source>
</evidence>
<dbReference type="Pfam" id="PF09377">
    <property type="entry name" value="SBDS_domain_II"/>
    <property type="match status" value="1"/>
</dbReference>
<sequence>MALKQPVTQVRLTNVAVVRLRHHGYRFEVACYKNKVLNWRTGIEDDLREVLQTNAVFHNVSKGEFAKRDALLAAFNTVDQDSICKVILDKGELQVSEKERQAALAAALQDVITLVIDMTVNVRTGLPLTRTAAASALRQAGFGVKLGAASKAQALKAVVLLQKKLGSDAIARRMMRLQAECAEAHREQVRSFICHQCGGVIEHEVLRGTNEAEEQDTAKPHRREAEREEEEEERNKERKGDQRQLRQKAVESVSSGTPQRDPQSEGLAQRQRRLERLLGREGHLGGSAGEKSEEEREERPGKARAERPSRDVDCTEKSRSPCATYSVVFLSPASCYRELDALLHSLGGSLALLAANCIHACPPDLLGNSDKSLPQHADEKDGADSRARERKAGGKLEGENGEASADFDAGCRGRSVVSRRPEDESKKRRNAGRRGRRRCGDSSAEREECRAEDVKSVCDDFGDGQKSRRRKGRNKPRQRDGAVLLESGEQGRERGSWCVGGLALSSPARASSLGNAAEDWEAAAMAWLRRDSYAEPQMRSAAPGGSVVFEGESSEDERTVSGCAARSSTAYRKGETPRIGDVEGRTINPVEERSERAGALTPRDGRGRRTGAFPADCADFGGESRTAGGARVDSACAGGERAGASEQRVETEKTGERFAGERTKEKSAKALAFACRTCQISFDQAAEYRQHCKSSLHAMNLKRRVKELPPLTEEGWREAQLDEQLALQLEGMVLPEY</sequence>
<evidence type="ECO:0000313" key="9">
    <source>
        <dbReference type="Proteomes" id="UP000028834"/>
    </source>
</evidence>
<dbReference type="Proteomes" id="UP000028834">
    <property type="component" value="Unassembled WGS sequence"/>
</dbReference>
<comment type="subcellular location">
    <subcellularLocation>
        <location evidence="1">Cytoplasm</location>
    </subcellularLocation>
</comment>
<reference evidence="8 9" key="1">
    <citation type="submission" date="2014-05" db="EMBL/GenBank/DDBJ databases">
        <authorList>
            <person name="Sibley D."/>
            <person name="Venepally P."/>
            <person name="Karamycheva S."/>
            <person name="Hadjithomas M."/>
            <person name="Khan A."/>
            <person name="Brunk B."/>
            <person name="Roos D."/>
            <person name="Caler E."/>
            <person name="Lorenzi H."/>
        </authorList>
    </citation>
    <scope>NUCLEOTIDE SEQUENCE [LARGE SCALE GENOMIC DNA]</scope>
    <source>
        <strain evidence="8 9">RUB</strain>
    </source>
</reference>
<accession>A0A086LZB6</accession>